<reference evidence="2 3" key="1">
    <citation type="submission" date="2009-01" db="EMBL/GenBank/DDBJ databases">
        <authorList>
            <person name="Fulton L."/>
            <person name="Clifton S."/>
            <person name="Fulton B."/>
            <person name="Xu J."/>
            <person name="Minx P."/>
            <person name="Pepin K.H."/>
            <person name="Johnson M."/>
            <person name="Bhonagiri V."/>
            <person name="Nash W.E."/>
            <person name="Mardis E.R."/>
            <person name="Wilson R.K."/>
        </authorList>
    </citation>
    <scope>NUCLEOTIDE SEQUENCE [LARGE SCALE GENOMIC DNA]</scope>
    <source>
        <strain evidence="2 3">DSM 3353</strain>
    </source>
</reference>
<dbReference type="Proteomes" id="UP000003174">
    <property type="component" value="Unassembled WGS sequence"/>
</dbReference>
<proteinExistence type="predicted"/>
<keyword evidence="1" id="KW-0472">Membrane</keyword>
<organism evidence="2 3">
    <name type="scientific">Anaerobutyricum hallii DSM 3353</name>
    <dbReference type="NCBI Taxonomy" id="411469"/>
    <lineage>
        <taxon>Bacteria</taxon>
        <taxon>Bacillati</taxon>
        <taxon>Bacillota</taxon>
        <taxon>Clostridia</taxon>
        <taxon>Lachnospirales</taxon>
        <taxon>Lachnospiraceae</taxon>
        <taxon>Anaerobutyricum</taxon>
    </lineage>
</organism>
<protein>
    <submittedName>
        <fullName evidence="2">Uncharacterized protein</fullName>
    </submittedName>
</protein>
<feature type="transmembrane region" description="Helical" evidence="1">
    <location>
        <begin position="6"/>
        <end position="24"/>
    </location>
</feature>
<evidence type="ECO:0000256" key="1">
    <source>
        <dbReference type="SAM" id="Phobius"/>
    </source>
</evidence>
<evidence type="ECO:0000313" key="2">
    <source>
        <dbReference type="EMBL" id="EEG37869.1"/>
    </source>
</evidence>
<keyword evidence="1" id="KW-0812">Transmembrane</keyword>
<comment type="caution">
    <text evidence="2">The sequence shown here is derived from an EMBL/GenBank/DDBJ whole genome shotgun (WGS) entry which is preliminary data.</text>
</comment>
<accession>C0ES79</accession>
<dbReference type="EMBL" id="ACEP01000015">
    <property type="protein sequence ID" value="EEG37869.1"/>
    <property type="molecule type" value="Genomic_DNA"/>
</dbReference>
<dbReference type="AlphaFoldDB" id="C0ES79"/>
<evidence type="ECO:0000313" key="3">
    <source>
        <dbReference type="Proteomes" id="UP000003174"/>
    </source>
</evidence>
<name>C0ES79_9FIRM</name>
<gene>
    <name evidence="2" type="ORF">EUBHAL_00248</name>
</gene>
<keyword evidence="1" id="KW-1133">Transmembrane helix</keyword>
<sequence>MVANISNIAHIPFLIVYYHIVFFVKKQSLYMMCSCKKLIKTEGI</sequence>
<reference evidence="2 3" key="2">
    <citation type="submission" date="2009-02" db="EMBL/GenBank/DDBJ databases">
        <title>Draft genome sequence of Eubacterium hallii (DSM 3353).</title>
        <authorList>
            <person name="Sudarsanam P."/>
            <person name="Ley R."/>
            <person name="Guruge J."/>
            <person name="Turnbaugh P.J."/>
            <person name="Mahowald M."/>
            <person name="Liep D."/>
            <person name="Gordon J."/>
        </authorList>
    </citation>
    <scope>NUCLEOTIDE SEQUENCE [LARGE SCALE GENOMIC DNA]</scope>
    <source>
        <strain evidence="2 3">DSM 3353</strain>
    </source>
</reference>